<keyword evidence="2" id="KW-0408">Iron</keyword>
<dbReference type="RefSeq" id="WP_054341994.1">
    <property type="nucleotide sequence ID" value="NZ_FTOE01000012.1"/>
</dbReference>
<dbReference type="PIRSF" id="PIRSF006232">
    <property type="entry name" value="Pirin"/>
    <property type="match status" value="1"/>
</dbReference>
<keyword evidence="7" id="KW-1185">Reference proteome</keyword>
<dbReference type="AlphaFoldDB" id="A0A1N7P338"/>
<dbReference type="InterPro" id="IPR011051">
    <property type="entry name" value="RmlC_Cupin_sf"/>
</dbReference>
<proteinExistence type="inferred from homology"/>
<keyword evidence="2" id="KW-0479">Metal-binding</keyword>
<comment type="cofactor">
    <cofactor evidence="2">
        <name>Fe cation</name>
        <dbReference type="ChEBI" id="CHEBI:24875"/>
    </cofactor>
    <text evidence="2">Binds 1 Fe cation per subunit.</text>
</comment>
<evidence type="ECO:0000256" key="3">
    <source>
        <dbReference type="RuleBase" id="RU003457"/>
    </source>
</evidence>
<feature type="binding site" evidence="2">
    <location>
        <position position="63"/>
    </location>
    <ligand>
        <name>Fe cation</name>
        <dbReference type="ChEBI" id="CHEBI:24875"/>
    </ligand>
</feature>
<feature type="domain" description="Pirin C-terminal" evidence="5">
    <location>
        <begin position="184"/>
        <end position="296"/>
    </location>
</feature>
<evidence type="ECO:0000256" key="1">
    <source>
        <dbReference type="ARBA" id="ARBA00008416"/>
    </source>
</evidence>
<evidence type="ECO:0000259" key="5">
    <source>
        <dbReference type="Pfam" id="PF05726"/>
    </source>
</evidence>
<dbReference type="CDD" id="cd02909">
    <property type="entry name" value="cupin_pirin_N"/>
    <property type="match status" value="1"/>
</dbReference>
<evidence type="ECO:0000256" key="2">
    <source>
        <dbReference type="PIRSR" id="PIRSR006232-1"/>
    </source>
</evidence>
<sequence>MNTSQKERNIARLIPAVNSQDGAGVKLKRSLGRNPATRIDPFLMLDAFSSINPDDYIGGFPPHPHRGFETVTYMLDGHMLHRDHMGNEGDLRSGGVQWMTAGRGVIHEERPKMAEGLMRGFQLWINLPANEKMKPAAYQNIEPEEVPVITLSNGCIIKVIAGECELEGQQATGPIAGGSVAPIYLDIQIPAGKVLTLPVSDTLSAFIYLFEGGAKIGDSILADNVAAVLGAGDQVTIHSTGSAADSINSADATDQPARLLLIAGKAIGEPIAQYGPFVMNTMEEVEQAIEDYQNNTLTD</sequence>
<evidence type="ECO:0000313" key="6">
    <source>
        <dbReference type="EMBL" id="SIT05001.1"/>
    </source>
</evidence>
<dbReference type="Gene3D" id="2.60.120.10">
    <property type="entry name" value="Jelly Rolls"/>
    <property type="match status" value="2"/>
</dbReference>
<dbReference type="STRING" id="619304.SAMN05421760_11280"/>
<dbReference type="Pfam" id="PF02678">
    <property type="entry name" value="Pirin"/>
    <property type="match status" value="1"/>
</dbReference>
<feature type="binding site" evidence="2">
    <location>
        <position position="65"/>
    </location>
    <ligand>
        <name>Fe cation</name>
        <dbReference type="ChEBI" id="CHEBI:24875"/>
    </ligand>
</feature>
<protein>
    <recommendedName>
        <fullName evidence="8">Pirin N-terminal domain-containing protein</fullName>
    </recommendedName>
</protein>
<comment type="similarity">
    <text evidence="1 3">Belongs to the pirin family.</text>
</comment>
<organism evidence="6 7">
    <name type="scientific">Neptunomonas antarctica</name>
    <dbReference type="NCBI Taxonomy" id="619304"/>
    <lineage>
        <taxon>Bacteria</taxon>
        <taxon>Pseudomonadati</taxon>
        <taxon>Pseudomonadota</taxon>
        <taxon>Gammaproteobacteria</taxon>
        <taxon>Oceanospirillales</taxon>
        <taxon>Oceanospirillaceae</taxon>
        <taxon>Neptunomonas</taxon>
    </lineage>
</organism>
<accession>A0A1N7P338</accession>
<gene>
    <name evidence="6" type="ORF">SAMN05421760_11280</name>
</gene>
<dbReference type="GO" id="GO:0046872">
    <property type="term" value="F:metal ion binding"/>
    <property type="evidence" value="ECO:0007669"/>
    <property type="project" value="UniProtKB-KW"/>
</dbReference>
<feature type="binding site" evidence="2">
    <location>
        <position position="109"/>
    </location>
    <ligand>
        <name>Fe cation</name>
        <dbReference type="ChEBI" id="CHEBI:24875"/>
    </ligand>
</feature>
<dbReference type="PANTHER" id="PTHR13903">
    <property type="entry name" value="PIRIN-RELATED"/>
    <property type="match status" value="1"/>
</dbReference>
<dbReference type="Proteomes" id="UP000185999">
    <property type="component" value="Unassembled WGS sequence"/>
</dbReference>
<dbReference type="InterPro" id="IPR014710">
    <property type="entry name" value="RmlC-like_jellyroll"/>
</dbReference>
<dbReference type="PANTHER" id="PTHR13903:SF8">
    <property type="entry name" value="PIRIN"/>
    <property type="match status" value="1"/>
</dbReference>
<name>A0A1N7P338_9GAMM</name>
<feature type="domain" description="Pirin N-terminal" evidence="4">
    <location>
        <begin position="25"/>
        <end position="125"/>
    </location>
</feature>
<dbReference type="InterPro" id="IPR012093">
    <property type="entry name" value="Pirin"/>
</dbReference>
<dbReference type="Pfam" id="PF05726">
    <property type="entry name" value="Pirin_C"/>
    <property type="match status" value="1"/>
</dbReference>
<feature type="binding site" evidence="2">
    <location>
        <position position="107"/>
    </location>
    <ligand>
        <name>Fe cation</name>
        <dbReference type="ChEBI" id="CHEBI:24875"/>
    </ligand>
</feature>
<evidence type="ECO:0008006" key="8">
    <source>
        <dbReference type="Google" id="ProtNLM"/>
    </source>
</evidence>
<evidence type="ECO:0000313" key="7">
    <source>
        <dbReference type="Proteomes" id="UP000185999"/>
    </source>
</evidence>
<dbReference type="SUPFAM" id="SSF51182">
    <property type="entry name" value="RmlC-like cupins"/>
    <property type="match status" value="1"/>
</dbReference>
<dbReference type="InterPro" id="IPR008778">
    <property type="entry name" value="Pirin_C_dom"/>
</dbReference>
<dbReference type="EMBL" id="FTOE01000012">
    <property type="protein sequence ID" value="SIT05001.1"/>
    <property type="molecule type" value="Genomic_DNA"/>
</dbReference>
<dbReference type="CDD" id="cd02247">
    <property type="entry name" value="cupin_pirin_C"/>
    <property type="match status" value="1"/>
</dbReference>
<evidence type="ECO:0000259" key="4">
    <source>
        <dbReference type="Pfam" id="PF02678"/>
    </source>
</evidence>
<reference evidence="7" key="1">
    <citation type="submission" date="2017-01" db="EMBL/GenBank/DDBJ databases">
        <authorList>
            <person name="Varghese N."/>
            <person name="Submissions S."/>
        </authorList>
    </citation>
    <scope>NUCLEOTIDE SEQUENCE [LARGE SCALE GENOMIC DNA]</scope>
    <source>
        <strain evidence="7">DSM 22306</strain>
    </source>
</reference>
<dbReference type="InterPro" id="IPR003829">
    <property type="entry name" value="Pirin_N_dom"/>
</dbReference>